<keyword evidence="4 7" id="KW-1133">Transmembrane helix</keyword>
<dbReference type="Pfam" id="PF06738">
    <property type="entry name" value="ThrE"/>
    <property type="match status" value="1"/>
</dbReference>
<dbReference type="PANTHER" id="PTHR34390">
    <property type="entry name" value="UPF0442 PROTEIN YJJB-RELATED"/>
    <property type="match status" value="1"/>
</dbReference>
<evidence type="ECO:0000256" key="4">
    <source>
        <dbReference type="ARBA" id="ARBA00022989"/>
    </source>
</evidence>
<evidence type="ECO:0000256" key="3">
    <source>
        <dbReference type="ARBA" id="ARBA00022692"/>
    </source>
</evidence>
<evidence type="ECO:0000313" key="9">
    <source>
        <dbReference type="EMBL" id="MDQ0167597.1"/>
    </source>
</evidence>
<feature type="transmembrane region" description="Helical" evidence="7">
    <location>
        <begin position="233"/>
        <end position="251"/>
    </location>
</feature>
<feature type="transmembrane region" description="Helical" evidence="7">
    <location>
        <begin position="143"/>
        <end position="160"/>
    </location>
</feature>
<evidence type="ECO:0000256" key="7">
    <source>
        <dbReference type="SAM" id="Phobius"/>
    </source>
</evidence>
<comment type="caution">
    <text evidence="9">The sequence shown here is derived from an EMBL/GenBank/DDBJ whole genome shotgun (WGS) entry which is preliminary data.</text>
</comment>
<evidence type="ECO:0000256" key="1">
    <source>
        <dbReference type="ARBA" id="ARBA00004651"/>
    </source>
</evidence>
<keyword evidence="10" id="KW-1185">Reference proteome</keyword>
<keyword evidence="3 7" id="KW-0812">Transmembrane</keyword>
<protein>
    <submittedName>
        <fullName evidence="9">Uncharacterized membrane protein YjjP (DUF1212 family)</fullName>
    </submittedName>
</protein>
<feature type="transmembrane region" description="Helical" evidence="7">
    <location>
        <begin position="114"/>
        <end position="137"/>
    </location>
</feature>
<evidence type="ECO:0000256" key="6">
    <source>
        <dbReference type="ARBA" id="ARBA00034125"/>
    </source>
</evidence>
<dbReference type="PANTHER" id="PTHR34390:SF2">
    <property type="entry name" value="SUCCINATE TRANSPORTER SUBUNIT YJJP-RELATED"/>
    <property type="match status" value="1"/>
</dbReference>
<dbReference type="RefSeq" id="WP_307396640.1">
    <property type="nucleotide sequence ID" value="NZ_BAAADK010000008.1"/>
</dbReference>
<evidence type="ECO:0000259" key="8">
    <source>
        <dbReference type="Pfam" id="PF06738"/>
    </source>
</evidence>
<accession>A0ABT9W3E9</accession>
<proteinExistence type="inferred from homology"/>
<evidence type="ECO:0000256" key="2">
    <source>
        <dbReference type="ARBA" id="ARBA00022475"/>
    </source>
</evidence>
<comment type="subcellular location">
    <subcellularLocation>
        <location evidence="1">Cell membrane</location>
        <topology evidence="1">Multi-pass membrane protein</topology>
    </subcellularLocation>
</comment>
<dbReference type="InterPro" id="IPR010619">
    <property type="entry name" value="ThrE-like_N"/>
</dbReference>
<keyword evidence="2" id="KW-1003">Cell membrane</keyword>
<keyword evidence="5 7" id="KW-0472">Membrane</keyword>
<evidence type="ECO:0000313" key="10">
    <source>
        <dbReference type="Proteomes" id="UP001235840"/>
    </source>
</evidence>
<comment type="similarity">
    <text evidence="6">Belongs to the ThrE exporter (TC 2.A.79) family.</text>
</comment>
<feature type="domain" description="Threonine/serine exporter-like N-terminal" evidence="8">
    <location>
        <begin position="10"/>
        <end position="250"/>
    </location>
</feature>
<sequence length="252" mass="27179">MSQAGKIMEICLLAGEIMLKYGAETYRVEETMERMAGAKEMKDVHSYVTPTGIFFSFKSADKVGERSRIIRIDDRLVDLNKVTLVNDLSRRFVNGQLSLDEAEKALKKIDRGKMLYSVPLQHAAAGLAGGSFAILFGGDYIDFIPAFIAGALVNICLYFLQLKLQVKFIAELFSACIGGMSCILLFNLGLGNHLDQIIIGSLMPLVPGLPLTNAVRDIMAGDLVSGVGRGAEALLTALSIATGIAIAISLFL</sequence>
<dbReference type="InterPro" id="IPR050539">
    <property type="entry name" value="ThrE_Dicarb/AminoAcid_Exp"/>
</dbReference>
<organism evidence="9 10">
    <name type="scientific">Caldalkalibacillus horti</name>
    <dbReference type="NCBI Taxonomy" id="77523"/>
    <lineage>
        <taxon>Bacteria</taxon>
        <taxon>Bacillati</taxon>
        <taxon>Bacillota</taxon>
        <taxon>Bacilli</taxon>
        <taxon>Bacillales</taxon>
        <taxon>Bacillaceae</taxon>
        <taxon>Caldalkalibacillus</taxon>
    </lineage>
</organism>
<dbReference type="EMBL" id="JAUSTY010000017">
    <property type="protein sequence ID" value="MDQ0167597.1"/>
    <property type="molecule type" value="Genomic_DNA"/>
</dbReference>
<reference evidence="9 10" key="1">
    <citation type="submission" date="2023-07" db="EMBL/GenBank/DDBJ databases">
        <title>Genomic Encyclopedia of Type Strains, Phase IV (KMG-IV): sequencing the most valuable type-strain genomes for metagenomic binning, comparative biology and taxonomic classification.</title>
        <authorList>
            <person name="Goeker M."/>
        </authorList>
    </citation>
    <scope>NUCLEOTIDE SEQUENCE [LARGE SCALE GENOMIC DNA]</scope>
    <source>
        <strain evidence="9 10">DSM 12751</strain>
    </source>
</reference>
<name>A0ABT9W3E9_9BACI</name>
<evidence type="ECO:0000256" key="5">
    <source>
        <dbReference type="ARBA" id="ARBA00023136"/>
    </source>
</evidence>
<feature type="transmembrane region" description="Helical" evidence="7">
    <location>
        <begin position="172"/>
        <end position="190"/>
    </location>
</feature>
<dbReference type="Proteomes" id="UP001235840">
    <property type="component" value="Unassembled WGS sequence"/>
</dbReference>
<gene>
    <name evidence="9" type="ORF">J2S11_003522</name>
</gene>